<dbReference type="EMBL" id="AAGK01000005">
    <property type="protein sequence ID" value="EAN30916.1"/>
    <property type="molecule type" value="Genomic_DNA"/>
</dbReference>
<keyword evidence="2" id="KW-0812">Transmembrane</keyword>
<dbReference type="RefSeq" id="XP_763199.1">
    <property type="nucleotide sequence ID" value="XM_758106.1"/>
</dbReference>
<evidence type="ECO:0000256" key="3">
    <source>
        <dbReference type="SAM" id="SignalP"/>
    </source>
</evidence>
<feature type="signal peptide" evidence="3">
    <location>
        <begin position="1"/>
        <end position="22"/>
    </location>
</feature>
<accession>Q4N0G3</accession>
<evidence type="ECO:0000313" key="5">
    <source>
        <dbReference type="Proteomes" id="UP000001949"/>
    </source>
</evidence>
<dbReference type="Pfam" id="PF04385">
    <property type="entry name" value="FAINT"/>
    <property type="match status" value="2"/>
</dbReference>
<evidence type="ECO:0000256" key="1">
    <source>
        <dbReference type="SAM" id="MobiDB-lite"/>
    </source>
</evidence>
<evidence type="ECO:0000313" key="4">
    <source>
        <dbReference type="EMBL" id="EAN30916.1"/>
    </source>
</evidence>
<name>Q4N0G3_THEPA</name>
<feature type="transmembrane region" description="Helical" evidence="2">
    <location>
        <begin position="726"/>
        <end position="749"/>
    </location>
</feature>
<keyword evidence="2" id="KW-0472">Membrane</keyword>
<keyword evidence="3" id="KW-0732">Signal</keyword>
<dbReference type="eggNOG" id="ENOG502TN42">
    <property type="taxonomic scope" value="Eukaryota"/>
</dbReference>
<dbReference type="GeneID" id="3500118"/>
<proteinExistence type="predicted"/>
<protein>
    <submittedName>
        <fullName evidence="4">Uncharacterized protein</fullName>
    </submittedName>
</protein>
<feature type="chain" id="PRO_5004240699" evidence="3">
    <location>
        <begin position="23"/>
        <end position="750"/>
    </location>
</feature>
<evidence type="ECO:0000256" key="2">
    <source>
        <dbReference type="SAM" id="Phobius"/>
    </source>
</evidence>
<dbReference type="KEGG" id="tpv:TP03_0181"/>
<organism evidence="4 5">
    <name type="scientific">Theileria parva</name>
    <name type="common">East coast fever infection agent</name>
    <dbReference type="NCBI Taxonomy" id="5875"/>
    <lineage>
        <taxon>Eukaryota</taxon>
        <taxon>Sar</taxon>
        <taxon>Alveolata</taxon>
        <taxon>Apicomplexa</taxon>
        <taxon>Aconoidasida</taxon>
        <taxon>Piroplasmida</taxon>
        <taxon>Theileriidae</taxon>
        <taxon>Theileria</taxon>
    </lineage>
</organism>
<comment type="caution">
    <text evidence="4">The sequence shown here is derived from an EMBL/GenBank/DDBJ whole genome shotgun (WGS) entry which is preliminary data.</text>
</comment>
<reference evidence="4 5" key="1">
    <citation type="journal article" date="2005" name="Science">
        <title>Genome sequence of Theileria parva, a bovine pathogen that transforms lymphocytes.</title>
        <authorList>
            <person name="Gardner M.J."/>
            <person name="Bishop R."/>
            <person name="Shah T."/>
            <person name="de Villiers E.P."/>
            <person name="Carlton J.M."/>
            <person name="Hall N."/>
            <person name="Ren Q."/>
            <person name="Paulsen I.T."/>
            <person name="Pain A."/>
            <person name="Berriman M."/>
            <person name="Wilson R.J.M."/>
            <person name="Sato S."/>
            <person name="Ralph S.A."/>
            <person name="Mann D.J."/>
            <person name="Xiong Z."/>
            <person name="Shallom S.J."/>
            <person name="Weidman J."/>
            <person name="Jiang L."/>
            <person name="Lynn J."/>
            <person name="Weaver B."/>
            <person name="Shoaibi A."/>
            <person name="Domingo A.R."/>
            <person name="Wasawo D."/>
            <person name="Crabtree J."/>
            <person name="Wortman J.R."/>
            <person name="Haas B."/>
            <person name="Angiuoli S.V."/>
            <person name="Creasy T.H."/>
            <person name="Lu C."/>
            <person name="Suh B."/>
            <person name="Silva J.C."/>
            <person name="Utterback T.R."/>
            <person name="Feldblyum T.V."/>
            <person name="Pertea M."/>
            <person name="Allen J."/>
            <person name="Nierman W.C."/>
            <person name="Taracha E.L.N."/>
            <person name="Salzberg S.L."/>
            <person name="White O.R."/>
            <person name="Fitzhugh H.A."/>
            <person name="Morzaria S."/>
            <person name="Venter J.C."/>
            <person name="Fraser C.M."/>
            <person name="Nene V."/>
        </authorList>
    </citation>
    <scope>NUCLEOTIDE SEQUENCE [LARGE SCALE GENOMIC DNA]</scope>
    <source>
        <strain evidence="4 5">Muguga</strain>
    </source>
</reference>
<feature type="compositionally biased region" description="Basic and acidic residues" evidence="1">
    <location>
        <begin position="429"/>
        <end position="442"/>
    </location>
</feature>
<keyword evidence="5" id="KW-1185">Reference proteome</keyword>
<sequence>MEISRVFILNIISVILIKGCLNIKGEFPRNPLDSTTKSNYYKSLDLSVKDSLEAINLVKSEINDVDTILLFPKKGYKIGKLLISNEVIWVGKTGQHLLFATLSSNPNSKFLLINITVNGTRQLSNVMILGKNGIYEQIPTFQFMDYLAELRIRAEPKNFVLDLDSSHIPEVVDHTVRLGSILAAVFIPHRGYKATKIILGGQTVFDAKDSNLHVPIAMGYEHKRNSYLNFIAVDGTNNFGYIYQYNVSDNQIKFITKSDVKFIHQVFTFHVEDFINHRVSFDPLKERGSGIDIEDSHLSRLTFDIHNINNDLFKVQKVSVLNLETFKYTPIKGLIKSVVYNTKPIWHSNSRELSCKEVMIHYSNKLQHSVELKILLSTDAIDTRIIPYKSILMDDTSLATDGPLEFKPPVMKTPVPKKLRRSRSLPDIQVKEVENKPEEERTPPNTPTCSREDLGTPPNSPARNTEEDVGTPPNSPARTPPPSPTRSPSNSLTSDDQVPHINKVEDDDSRLYVLDSNDKPITDDYFDDYYDDYLDDYLDDMFDDEEFEGEYLVSGLHDSDSISHHIHPDEFPYIDEEPIIPKDDSAHDQVDISSRKSMEKMYIIDGTKYVPFIFLLAYEDRPIRAVSDGPDVIWEAENNKQLLRYATLYLYDNKPVALALFIIDRPTFRQRYYVKEDDRWYEVDIYEYKIKTPYEIKGKKDYNEEDKLITEETPKAVKSVLHVSPMFPVVLGTIFVFVSVSSLLFILFFC</sequence>
<gene>
    <name evidence="4" type="ordered locus">TP03_0181</name>
</gene>
<dbReference type="InParanoid" id="Q4N0G3"/>
<dbReference type="OMA" id="VMIHYSN"/>
<dbReference type="InterPro" id="IPR007480">
    <property type="entry name" value="DUF529"/>
</dbReference>
<dbReference type="Proteomes" id="UP000001949">
    <property type="component" value="Unassembled WGS sequence"/>
</dbReference>
<keyword evidence="2" id="KW-1133">Transmembrane helix</keyword>
<dbReference type="AlphaFoldDB" id="Q4N0G3"/>
<feature type="compositionally biased region" description="Pro residues" evidence="1">
    <location>
        <begin position="473"/>
        <end position="485"/>
    </location>
</feature>
<dbReference type="VEuPathDB" id="PiroplasmaDB:TpMuguga_03g00181"/>
<feature type="region of interest" description="Disordered" evidence="1">
    <location>
        <begin position="399"/>
        <end position="518"/>
    </location>
</feature>